<evidence type="ECO:0000256" key="2">
    <source>
        <dbReference type="ARBA" id="ARBA00007494"/>
    </source>
</evidence>
<evidence type="ECO:0000256" key="10">
    <source>
        <dbReference type="PROSITE-ProRule" id="PRU01023"/>
    </source>
</evidence>
<dbReference type="GO" id="GO:0005634">
    <property type="term" value="C:nucleus"/>
    <property type="evidence" value="ECO:0007669"/>
    <property type="project" value="UniProtKB-SubCell"/>
</dbReference>
<dbReference type="Gene3D" id="3.40.50.150">
    <property type="entry name" value="Vaccinia Virus protein VP39"/>
    <property type="match status" value="1"/>
</dbReference>
<feature type="domain" description="SAM-dependent MTase RsmB/NOP-type" evidence="12">
    <location>
        <begin position="51"/>
        <end position="402"/>
    </location>
</feature>
<evidence type="ECO:0000256" key="9">
    <source>
        <dbReference type="ARBA" id="ARBA00023242"/>
    </source>
</evidence>
<feature type="region of interest" description="Disordered" evidence="11">
    <location>
        <begin position="653"/>
        <end position="705"/>
    </location>
</feature>
<dbReference type="Pfam" id="PF01189">
    <property type="entry name" value="Methyltr_RsmB-F"/>
    <property type="match status" value="1"/>
</dbReference>
<reference evidence="13" key="1">
    <citation type="submission" date="2023-04" db="EMBL/GenBank/DDBJ databases">
        <title>Ambrosiozyma monospora NBRC 1965.</title>
        <authorList>
            <person name="Ichikawa N."/>
            <person name="Sato H."/>
            <person name="Tonouchi N."/>
        </authorList>
    </citation>
    <scope>NUCLEOTIDE SEQUENCE</scope>
    <source>
        <strain evidence="13">NBRC 1965</strain>
    </source>
</reference>
<dbReference type="GO" id="GO:0016428">
    <property type="term" value="F:tRNA (cytidine-5-)-methyltransferase activity"/>
    <property type="evidence" value="ECO:0007669"/>
    <property type="project" value="InterPro"/>
</dbReference>
<dbReference type="InterPro" id="IPR001678">
    <property type="entry name" value="MeTrfase_RsmB-F_NOP2_dom"/>
</dbReference>
<feature type="compositionally biased region" description="Basic and acidic residues" evidence="11">
    <location>
        <begin position="665"/>
        <end position="693"/>
    </location>
</feature>
<feature type="compositionally biased region" description="Basic residues" evidence="11">
    <location>
        <begin position="1"/>
        <end position="10"/>
    </location>
</feature>
<protein>
    <submittedName>
        <fullName evidence="13">Unnamed protein product</fullName>
    </submittedName>
</protein>
<evidence type="ECO:0000256" key="4">
    <source>
        <dbReference type="ARBA" id="ARBA00022603"/>
    </source>
</evidence>
<dbReference type="GO" id="GO:0000049">
    <property type="term" value="F:tRNA binding"/>
    <property type="evidence" value="ECO:0007669"/>
    <property type="project" value="UniProtKB-KW"/>
</dbReference>
<dbReference type="InterPro" id="IPR057285">
    <property type="entry name" value="Pre-PUA_NSUN2"/>
</dbReference>
<evidence type="ECO:0000259" key="12">
    <source>
        <dbReference type="PROSITE" id="PS51686"/>
    </source>
</evidence>
<comment type="subcellular location">
    <subcellularLocation>
        <location evidence="1">Nucleus</location>
    </subcellularLocation>
</comment>
<name>A0A9W7DBV6_AMBMO</name>
<dbReference type="InterPro" id="IPR023270">
    <property type="entry name" value="RCMT_NCL1"/>
</dbReference>
<dbReference type="SUPFAM" id="SSF53335">
    <property type="entry name" value="S-adenosyl-L-methionine-dependent methyltransferases"/>
    <property type="match status" value="1"/>
</dbReference>
<keyword evidence="3" id="KW-0820">tRNA-binding</keyword>
<feature type="binding site" evidence="10">
    <location>
        <position position="197"/>
    </location>
    <ligand>
        <name>S-adenosyl-L-methionine</name>
        <dbReference type="ChEBI" id="CHEBI:59789"/>
    </ligand>
</feature>
<dbReference type="PANTHER" id="PTHR22808:SF1">
    <property type="entry name" value="RNA CYTOSINE-C(5)-METHYLTRANSFERASE NSUN2-RELATED"/>
    <property type="match status" value="1"/>
</dbReference>
<keyword evidence="8 10" id="KW-0694">RNA-binding</keyword>
<dbReference type="InterPro" id="IPR029063">
    <property type="entry name" value="SAM-dependent_MTases_sf"/>
</dbReference>
<sequence>MGRYSKKNRGGNKLGRRDNREHWKEIEKENANWEKFYKIQGIIPEDQFELFKKTCQTQLPLTFRVTGSKKHAHEISQLFIDNHLPSLSKIEGSENYKPPFAFPWYPNKLGFQIDLPKSVVRKNAEFAKTQRFLVTETEVGNISRQEAVSMIPPLVLDVKPHHYVLDMCAAPGSKTSQLIEALHAEEDEPTGFVMANDADYKRSHMLIHQIKRLNSANFVVVNHDAQMFPKIKLEEDGDYIKFDRVLCDVPCTGDATMRKNMTVWKDWRVGNAIGLHPLQLNILMRGLQLLKFGGRLVYSTCSMNPMENEAIVAAALRKWGGKVRTVKCDDLLPGLIRHPGLSQWKVLNKQMEIQESGSSEMLPSFFPPTAEEATKFNLDNCMRVYPHDQNTGGFFITVLEKIDPEAEKKTGDKREASEEVEDGETEKKQKAEDTTSVKPTEHVKQRKEKLPRDACEEPFNFLQADNAELVKCWDFYEIKDTFAKDCTLVRNATGEALRSIYYVSPVIKKILTVNEQKLKLIFAGIKLFVSQKTDYSQKTCPWRVQNESLHLLRPHLTSTRQYEINLPMFKVLLSETFPNINKIRADNVDPEFISKIDDMSEGCCFVEVKRGENKEDLFLPLWKGRHSFNMLVNKHETFEYLYRLFGVEVTKEEYNQSRKQPQKPATEEKKVEEEKKEEEVTKAVEEEKKEEKVTPAVADSTEAIA</sequence>
<feature type="binding site" evidence="10">
    <location>
        <position position="248"/>
    </location>
    <ligand>
        <name>S-adenosyl-L-methionine</name>
        <dbReference type="ChEBI" id="CHEBI:59789"/>
    </ligand>
</feature>
<evidence type="ECO:0000256" key="3">
    <source>
        <dbReference type="ARBA" id="ARBA00022555"/>
    </source>
</evidence>
<keyword evidence="4 10" id="KW-0489">Methyltransferase</keyword>
<dbReference type="Pfam" id="PF25376">
    <property type="entry name" value="Pre-PUA_NSUN2"/>
    <property type="match status" value="1"/>
</dbReference>
<keyword evidence="5 10" id="KW-0808">Transferase</keyword>
<dbReference type="GO" id="GO:0005737">
    <property type="term" value="C:cytoplasm"/>
    <property type="evidence" value="ECO:0007669"/>
    <property type="project" value="TreeGrafter"/>
</dbReference>
<feature type="compositionally biased region" description="Basic and acidic residues" evidence="11">
    <location>
        <begin position="406"/>
        <end position="417"/>
    </location>
</feature>
<keyword evidence="14" id="KW-1185">Reference proteome</keyword>
<evidence type="ECO:0000256" key="6">
    <source>
        <dbReference type="ARBA" id="ARBA00022691"/>
    </source>
</evidence>
<gene>
    <name evidence="13" type="ORF">Amon01_000054600</name>
</gene>
<dbReference type="EMBL" id="BSXU01000151">
    <property type="protein sequence ID" value="GMG19542.1"/>
    <property type="molecule type" value="Genomic_DNA"/>
</dbReference>
<keyword evidence="7" id="KW-0819">tRNA processing</keyword>
<dbReference type="GO" id="GO:0030488">
    <property type="term" value="P:tRNA methylation"/>
    <property type="evidence" value="ECO:0007669"/>
    <property type="project" value="TreeGrafter"/>
</dbReference>
<feature type="region of interest" description="Disordered" evidence="11">
    <location>
        <begin position="1"/>
        <end position="21"/>
    </location>
</feature>
<evidence type="ECO:0000256" key="1">
    <source>
        <dbReference type="ARBA" id="ARBA00004123"/>
    </source>
</evidence>
<dbReference type="OrthoDB" id="6093671at2759"/>
<feature type="active site" description="Nucleophile" evidence="10">
    <location>
        <position position="301"/>
    </location>
</feature>
<comment type="caution">
    <text evidence="13">The sequence shown here is derived from an EMBL/GenBank/DDBJ whole genome shotgun (WGS) entry which is preliminary data.</text>
</comment>
<evidence type="ECO:0000256" key="8">
    <source>
        <dbReference type="ARBA" id="ARBA00022884"/>
    </source>
</evidence>
<proteinExistence type="inferred from homology"/>
<comment type="similarity">
    <text evidence="2 10">Belongs to the class I-like SAM-binding methyltransferase superfamily. RsmB/NOP family.</text>
</comment>
<feature type="binding site" evidence="10">
    <location>
        <position position="224"/>
    </location>
    <ligand>
        <name>S-adenosyl-L-methionine</name>
        <dbReference type="ChEBI" id="CHEBI:59789"/>
    </ligand>
</feature>
<dbReference type="PROSITE" id="PS51686">
    <property type="entry name" value="SAM_MT_RSMB_NOP"/>
    <property type="match status" value="1"/>
</dbReference>
<dbReference type="InterPro" id="IPR023267">
    <property type="entry name" value="RCMT"/>
</dbReference>
<evidence type="ECO:0000256" key="5">
    <source>
        <dbReference type="ARBA" id="ARBA00022679"/>
    </source>
</evidence>
<feature type="binding site" evidence="10">
    <location>
        <begin position="168"/>
        <end position="174"/>
    </location>
    <ligand>
        <name>S-adenosyl-L-methionine</name>
        <dbReference type="ChEBI" id="CHEBI:59789"/>
    </ligand>
</feature>
<accession>A0A9W7DBV6</accession>
<evidence type="ECO:0000313" key="14">
    <source>
        <dbReference type="Proteomes" id="UP001165063"/>
    </source>
</evidence>
<feature type="region of interest" description="Disordered" evidence="11">
    <location>
        <begin position="406"/>
        <end position="451"/>
    </location>
</feature>
<dbReference type="InterPro" id="IPR057286">
    <property type="entry name" value="PUA_NSUN2"/>
</dbReference>
<feature type="compositionally biased region" description="Basic and acidic residues" evidence="11">
    <location>
        <begin position="425"/>
        <end position="451"/>
    </location>
</feature>
<keyword evidence="9" id="KW-0539">Nucleus</keyword>
<dbReference type="PRINTS" id="PR02008">
    <property type="entry name" value="RCMTFAMILY"/>
</dbReference>
<dbReference type="AlphaFoldDB" id="A0A9W7DBV6"/>
<dbReference type="Proteomes" id="UP001165063">
    <property type="component" value="Unassembled WGS sequence"/>
</dbReference>
<organism evidence="13 14">
    <name type="scientific">Ambrosiozyma monospora</name>
    <name type="common">Yeast</name>
    <name type="synonym">Endomycopsis monosporus</name>
    <dbReference type="NCBI Taxonomy" id="43982"/>
    <lineage>
        <taxon>Eukaryota</taxon>
        <taxon>Fungi</taxon>
        <taxon>Dikarya</taxon>
        <taxon>Ascomycota</taxon>
        <taxon>Saccharomycotina</taxon>
        <taxon>Pichiomycetes</taxon>
        <taxon>Pichiales</taxon>
        <taxon>Pichiaceae</taxon>
        <taxon>Ambrosiozyma</taxon>
    </lineage>
</organism>
<dbReference type="Pfam" id="PF25378">
    <property type="entry name" value="PUA_NSUN2"/>
    <property type="match status" value="1"/>
</dbReference>
<keyword evidence="6 10" id="KW-0949">S-adenosyl-L-methionine</keyword>
<dbReference type="InterPro" id="IPR018314">
    <property type="entry name" value="RsmB/NOL1/NOP2-like_CS"/>
</dbReference>
<dbReference type="InterPro" id="IPR049560">
    <property type="entry name" value="MeTrfase_RsmB-F_NOP2_cat"/>
</dbReference>
<dbReference type="PRINTS" id="PR02011">
    <property type="entry name" value="RCMTNCL1"/>
</dbReference>
<evidence type="ECO:0000256" key="11">
    <source>
        <dbReference type="SAM" id="MobiDB-lite"/>
    </source>
</evidence>
<evidence type="ECO:0000313" key="13">
    <source>
        <dbReference type="EMBL" id="GMG19542.1"/>
    </source>
</evidence>
<evidence type="ECO:0000256" key="7">
    <source>
        <dbReference type="ARBA" id="ARBA00022694"/>
    </source>
</evidence>
<dbReference type="PROSITE" id="PS01153">
    <property type="entry name" value="NOL1_NOP2_SUN"/>
    <property type="match status" value="1"/>
</dbReference>
<dbReference type="PANTHER" id="PTHR22808">
    <property type="entry name" value="NCL1 YEAST -RELATED NOL1/NOP2/FMU SUN DOMAIN-CONTAINING"/>
    <property type="match status" value="1"/>
</dbReference>